<dbReference type="Proteomes" id="UP000218209">
    <property type="component" value="Unassembled WGS sequence"/>
</dbReference>
<evidence type="ECO:0000313" key="3">
    <source>
        <dbReference type="Proteomes" id="UP000218209"/>
    </source>
</evidence>
<evidence type="ECO:0000313" key="2">
    <source>
        <dbReference type="EMBL" id="OSX79125.1"/>
    </source>
</evidence>
<accession>A0A1X6PEG8</accession>
<dbReference type="EMBL" id="KV918797">
    <property type="protein sequence ID" value="OSX79125.1"/>
    <property type="molecule type" value="Genomic_DNA"/>
</dbReference>
<reference evidence="2 3" key="1">
    <citation type="submission" date="2017-03" db="EMBL/GenBank/DDBJ databases">
        <title>WGS assembly of Porphyra umbilicalis.</title>
        <authorList>
            <person name="Brawley S.H."/>
            <person name="Blouin N.A."/>
            <person name="Ficko-Blean E."/>
            <person name="Wheeler G.L."/>
            <person name="Lohr M."/>
            <person name="Goodson H.V."/>
            <person name="Jenkins J.W."/>
            <person name="Blaby-Haas C.E."/>
            <person name="Helliwell K.E."/>
            <person name="Chan C."/>
            <person name="Marriage T."/>
            <person name="Bhattacharya D."/>
            <person name="Klein A.S."/>
            <person name="Badis Y."/>
            <person name="Brodie J."/>
            <person name="Cao Y."/>
            <person name="Collen J."/>
            <person name="Dittami S.M."/>
            <person name="Gachon C.M."/>
            <person name="Green B.R."/>
            <person name="Karpowicz S."/>
            <person name="Kim J.W."/>
            <person name="Kudahl U."/>
            <person name="Lin S."/>
            <person name="Michel G."/>
            <person name="Mittag M."/>
            <person name="Olson B.J."/>
            <person name="Pangilinan J."/>
            <person name="Peng Y."/>
            <person name="Qiu H."/>
            <person name="Shu S."/>
            <person name="Singer J.T."/>
            <person name="Smith A.G."/>
            <person name="Sprecher B.N."/>
            <person name="Wagner V."/>
            <person name="Wang W."/>
            <person name="Wang Z.-Y."/>
            <person name="Yan J."/>
            <person name="Yarish C."/>
            <person name="Zoeuner-Riek S."/>
            <person name="Zhuang Y."/>
            <person name="Zou Y."/>
            <person name="Lindquist E.A."/>
            <person name="Grimwood J."/>
            <person name="Barry K."/>
            <person name="Rokhsar D.S."/>
            <person name="Schmutz J."/>
            <person name="Stiller J.W."/>
            <person name="Grossman A.R."/>
            <person name="Prochnik S.E."/>
        </authorList>
    </citation>
    <scope>NUCLEOTIDE SEQUENCE [LARGE SCALE GENOMIC DNA]</scope>
    <source>
        <strain evidence="2">4086291</strain>
    </source>
</reference>
<feature type="compositionally biased region" description="Low complexity" evidence="1">
    <location>
        <begin position="245"/>
        <end position="255"/>
    </location>
</feature>
<sequence length="698" mass="73439">MARRGPSGAHAPSSAPRAPGTAVASVVNNAAPLGAVRHEAVVEGYVGGAPNLAAPTPGYSQPTGIHYGDGNGHVIWPSQVRELDGSSINSDFPATAPLFPSTSLFPSVPGVRRAPTESSSRVGLNGFPVEAPHRDLPPAPPARRRPQAPPRRRAMAAAPALQTPPAATGSALPPLAHRGAARPRAQRSSSADVTVGSRGRGVTRRRSELPMAFAASASEATNTDMSIGFSQTQGDGESDMPPCSPSSNRSRSASPKRSRVEAAATTGAPKKTPTLSDMLMKSVKDGFSSLRKELTLVKAQLVFVKSQQVTTMEKMKALNADTDAAVAAKGEKAGRLDALVAKADRIFTSLDKSDGDGSAASAADDNEWVMTVKVRLVEKIFALFGSATVAADVYLSTEDLNVLLVDLTAEVLAETREGATERLQQKRLFPVRKPAKGFGRLVVYQYIKRAPAHTNCKITTLAVFTFLKRLHHYCNVGHWEAAGSSQARKELVLSGAESSHLLTGNAFIVSGLPRMATLDALAQVFEYMQVSSTMVVWTGPSKTTRLIRCLLAHVANVTFRIRSYLRARAGVCSVGQVQSPLNEGLRAPWLEELLSLKVLLPPHSEVVNGLQLTDGASPARASGGRDTPAASAAPMEEAPPQPVAPGQPLAVQSNVPVLYMVPVGLPPAAPAAAAAADDVLEEEDVEEGTFGIAPVRSE</sequence>
<feature type="compositionally biased region" description="Low complexity" evidence="1">
    <location>
        <begin position="186"/>
        <end position="197"/>
    </location>
</feature>
<feature type="region of interest" description="Disordered" evidence="1">
    <location>
        <begin position="1"/>
        <end position="20"/>
    </location>
</feature>
<feature type="region of interest" description="Disordered" evidence="1">
    <location>
        <begin position="108"/>
        <end position="277"/>
    </location>
</feature>
<organism evidence="2 3">
    <name type="scientific">Porphyra umbilicalis</name>
    <name type="common">Purple laver</name>
    <name type="synonym">Red alga</name>
    <dbReference type="NCBI Taxonomy" id="2786"/>
    <lineage>
        <taxon>Eukaryota</taxon>
        <taxon>Rhodophyta</taxon>
        <taxon>Bangiophyceae</taxon>
        <taxon>Bangiales</taxon>
        <taxon>Bangiaceae</taxon>
        <taxon>Porphyra</taxon>
    </lineage>
</organism>
<dbReference type="PANTHER" id="PTHR48125:SF10">
    <property type="entry name" value="OS12G0136300 PROTEIN"/>
    <property type="match status" value="1"/>
</dbReference>
<dbReference type="PANTHER" id="PTHR48125">
    <property type="entry name" value="LP07818P1"/>
    <property type="match status" value="1"/>
</dbReference>
<protein>
    <submittedName>
        <fullName evidence="2">Uncharacterized protein</fullName>
    </submittedName>
</protein>
<feature type="compositionally biased region" description="Basic residues" evidence="1">
    <location>
        <begin position="142"/>
        <end position="154"/>
    </location>
</feature>
<feature type="compositionally biased region" description="Low complexity" evidence="1">
    <location>
        <begin position="262"/>
        <end position="274"/>
    </location>
</feature>
<evidence type="ECO:0000256" key="1">
    <source>
        <dbReference type="SAM" id="MobiDB-lite"/>
    </source>
</evidence>
<feature type="region of interest" description="Disordered" evidence="1">
    <location>
        <begin position="613"/>
        <end position="647"/>
    </location>
</feature>
<dbReference type="AlphaFoldDB" id="A0A1X6PEG8"/>
<gene>
    <name evidence="2" type="ORF">BU14_0086s0012</name>
</gene>
<feature type="compositionally biased region" description="Acidic residues" evidence="1">
    <location>
        <begin position="678"/>
        <end position="687"/>
    </location>
</feature>
<proteinExistence type="predicted"/>
<feature type="compositionally biased region" description="Low complexity" evidence="1">
    <location>
        <begin position="155"/>
        <end position="167"/>
    </location>
</feature>
<feature type="region of interest" description="Disordered" evidence="1">
    <location>
        <begin position="677"/>
        <end position="698"/>
    </location>
</feature>
<feature type="compositionally biased region" description="Polar residues" evidence="1">
    <location>
        <begin position="218"/>
        <end position="235"/>
    </location>
</feature>
<keyword evidence="3" id="KW-1185">Reference proteome</keyword>
<name>A0A1X6PEG8_PORUM</name>